<dbReference type="InterPro" id="IPR036869">
    <property type="entry name" value="J_dom_sf"/>
</dbReference>
<dbReference type="PANTHER" id="PTHR45090">
    <property type="entry name" value="CHAPERONE PROTEIN DNAJ 20 CHLOROPLASTIC"/>
    <property type="match status" value="1"/>
</dbReference>
<reference evidence="2 3" key="1">
    <citation type="submission" date="2019-01" db="EMBL/GenBank/DDBJ databases">
        <title>Sequencing of cultivated peanut Arachis hypogaea provides insights into genome evolution and oil improvement.</title>
        <authorList>
            <person name="Chen X."/>
        </authorList>
    </citation>
    <scope>NUCLEOTIDE SEQUENCE [LARGE SCALE GENOMIC DNA]</scope>
    <source>
        <strain evidence="3">cv. Fuhuasheng</strain>
        <tissue evidence="2">Leaves</tissue>
    </source>
</reference>
<dbReference type="GO" id="GO:0009507">
    <property type="term" value="C:chloroplast"/>
    <property type="evidence" value="ECO:0007669"/>
    <property type="project" value="TreeGrafter"/>
</dbReference>
<dbReference type="InterPro" id="IPR001623">
    <property type="entry name" value="DnaJ_domain"/>
</dbReference>
<keyword evidence="3" id="KW-1185">Reference proteome</keyword>
<evidence type="ECO:0000313" key="3">
    <source>
        <dbReference type="Proteomes" id="UP000289738"/>
    </source>
</evidence>
<accession>A0A444WZB4</accession>
<dbReference type="STRING" id="3818.A0A444WZB4"/>
<dbReference type="PROSITE" id="PS00636">
    <property type="entry name" value="DNAJ_1"/>
    <property type="match status" value="1"/>
</dbReference>
<proteinExistence type="predicted"/>
<dbReference type="InterPro" id="IPR053232">
    <property type="entry name" value="DnaJ_C/III_chloroplastic"/>
</dbReference>
<feature type="domain" description="J" evidence="1">
    <location>
        <begin position="40"/>
        <end position="109"/>
    </location>
</feature>
<dbReference type="OrthoDB" id="10250354at2759"/>
<dbReference type="CDD" id="cd06257">
    <property type="entry name" value="DnaJ"/>
    <property type="match status" value="1"/>
</dbReference>
<evidence type="ECO:0000313" key="2">
    <source>
        <dbReference type="EMBL" id="RYQ82713.1"/>
    </source>
</evidence>
<dbReference type="EMBL" id="SDMP01000020">
    <property type="protein sequence ID" value="RYQ82713.1"/>
    <property type="molecule type" value="Genomic_DNA"/>
</dbReference>
<gene>
    <name evidence="2" type="ORF">Ahy_B10g101284</name>
</gene>
<organism evidence="2 3">
    <name type="scientific">Arachis hypogaea</name>
    <name type="common">Peanut</name>
    <dbReference type="NCBI Taxonomy" id="3818"/>
    <lineage>
        <taxon>Eukaryota</taxon>
        <taxon>Viridiplantae</taxon>
        <taxon>Streptophyta</taxon>
        <taxon>Embryophyta</taxon>
        <taxon>Tracheophyta</taxon>
        <taxon>Spermatophyta</taxon>
        <taxon>Magnoliopsida</taxon>
        <taxon>eudicotyledons</taxon>
        <taxon>Gunneridae</taxon>
        <taxon>Pentapetalae</taxon>
        <taxon>rosids</taxon>
        <taxon>fabids</taxon>
        <taxon>Fabales</taxon>
        <taxon>Fabaceae</taxon>
        <taxon>Papilionoideae</taxon>
        <taxon>50 kb inversion clade</taxon>
        <taxon>dalbergioids sensu lato</taxon>
        <taxon>Dalbergieae</taxon>
        <taxon>Pterocarpus clade</taxon>
        <taxon>Arachis</taxon>
    </lineage>
</organism>
<name>A0A444WZB4_ARAHY</name>
<dbReference type="Proteomes" id="UP000289738">
    <property type="component" value="Chromosome B10"/>
</dbReference>
<dbReference type="SUPFAM" id="SSF46565">
    <property type="entry name" value="Chaperone J-domain"/>
    <property type="match status" value="1"/>
</dbReference>
<sequence length="158" mass="18245">MDVLSMSSLKTVPNQWCGVPERKRGVVSCRATRVANSNSNLYKVLSLSPKSATMDDIKRAYRSMALRYHPDVCHDPSKKDESTRLFVQLNQAYETLSNPTLKQEYDHQLGLITAHDENSRKRWKEQLAELKTRSHRKQGSWGSRMRAQNVIIMMNNHN</sequence>
<dbReference type="AlphaFoldDB" id="A0A444WZB4"/>
<dbReference type="InterPro" id="IPR018253">
    <property type="entry name" value="DnaJ_domain_CS"/>
</dbReference>
<dbReference type="PROSITE" id="PS50076">
    <property type="entry name" value="DNAJ_2"/>
    <property type="match status" value="1"/>
</dbReference>
<evidence type="ECO:0000259" key="1">
    <source>
        <dbReference type="PROSITE" id="PS50076"/>
    </source>
</evidence>
<comment type="caution">
    <text evidence="2">The sequence shown here is derived from an EMBL/GenBank/DDBJ whole genome shotgun (WGS) entry which is preliminary data.</text>
</comment>
<protein>
    <recommendedName>
        <fullName evidence="1">J domain-containing protein</fullName>
    </recommendedName>
</protein>
<dbReference type="SMART" id="SM00271">
    <property type="entry name" value="DnaJ"/>
    <property type="match status" value="1"/>
</dbReference>
<dbReference type="Gene3D" id="1.10.287.110">
    <property type="entry name" value="DnaJ domain"/>
    <property type="match status" value="1"/>
</dbReference>
<dbReference type="PRINTS" id="PR00625">
    <property type="entry name" value="JDOMAIN"/>
</dbReference>
<dbReference type="Pfam" id="PF00226">
    <property type="entry name" value="DnaJ"/>
    <property type="match status" value="1"/>
</dbReference>
<dbReference type="PANTHER" id="PTHR45090:SF8">
    <property type="entry name" value="J DOMAIN-CONTAINING PROTEIN"/>
    <property type="match status" value="1"/>
</dbReference>